<gene>
    <name evidence="4" type="ORF">METZ01_LOCUS296739</name>
</gene>
<evidence type="ECO:0000256" key="2">
    <source>
        <dbReference type="ARBA" id="ARBA00022737"/>
    </source>
</evidence>
<dbReference type="PANTHER" id="PTHR11364">
    <property type="entry name" value="THIOSULFATE SULFERTANSFERASE"/>
    <property type="match status" value="1"/>
</dbReference>
<feature type="non-terminal residue" evidence="4">
    <location>
        <position position="93"/>
    </location>
</feature>
<dbReference type="InterPro" id="IPR001307">
    <property type="entry name" value="Thiosulphate_STrfase_CS"/>
</dbReference>
<organism evidence="4">
    <name type="scientific">marine metagenome</name>
    <dbReference type="NCBI Taxonomy" id="408172"/>
    <lineage>
        <taxon>unclassified sequences</taxon>
        <taxon>metagenomes</taxon>
        <taxon>ecological metagenomes</taxon>
    </lineage>
</organism>
<dbReference type="PROSITE" id="PS50206">
    <property type="entry name" value="RHODANESE_3"/>
    <property type="match status" value="1"/>
</dbReference>
<feature type="domain" description="Rhodanese" evidence="3">
    <location>
        <begin position="36"/>
        <end position="93"/>
    </location>
</feature>
<dbReference type="PANTHER" id="PTHR11364:SF27">
    <property type="entry name" value="SULFURTRANSFERASE"/>
    <property type="match status" value="1"/>
</dbReference>
<dbReference type="EMBL" id="UINC01091258">
    <property type="protein sequence ID" value="SVC43885.1"/>
    <property type="molecule type" value="Genomic_DNA"/>
</dbReference>
<dbReference type="AlphaFoldDB" id="A0A382M7B0"/>
<sequence>MIREELLIEEEELQAGIDDPNLKLFDATVLLTPREGESGQSRYNDGHLPGAGFLDHAAISREQASPMFMLPGEAELAAAIGNLGISNDNDVVV</sequence>
<dbReference type="GO" id="GO:0004792">
    <property type="term" value="F:thiosulfate-cyanide sulfurtransferase activity"/>
    <property type="evidence" value="ECO:0007669"/>
    <property type="project" value="InterPro"/>
</dbReference>
<keyword evidence="1" id="KW-0808">Transferase</keyword>
<dbReference type="Gene3D" id="3.40.250.10">
    <property type="entry name" value="Rhodanese-like domain"/>
    <property type="match status" value="1"/>
</dbReference>
<dbReference type="PROSITE" id="PS00380">
    <property type="entry name" value="RHODANESE_1"/>
    <property type="match status" value="1"/>
</dbReference>
<evidence type="ECO:0000259" key="3">
    <source>
        <dbReference type="PROSITE" id="PS50206"/>
    </source>
</evidence>
<name>A0A382M7B0_9ZZZZ</name>
<reference evidence="4" key="1">
    <citation type="submission" date="2018-05" db="EMBL/GenBank/DDBJ databases">
        <authorList>
            <person name="Lanie J.A."/>
            <person name="Ng W.-L."/>
            <person name="Kazmierczak K.M."/>
            <person name="Andrzejewski T.M."/>
            <person name="Davidsen T.M."/>
            <person name="Wayne K.J."/>
            <person name="Tettelin H."/>
            <person name="Glass J.I."/>
            <person name="Rusch D."/>
            <person name="Podicherti R."/>
            <person name="Tsui H.-C.T."/>
            <person name="Winkler M.E."/>
        </authorList>
    </citation>
    <scope>NUCLEOTIDE SEQUENCE</scope>
</reference>
<proteinExistence type="predicted"/>
<accession>A0A382M7B0</accession>
<dbReference type="InterPro" id="IPR001763">
    <property type="entry name" value="Rhodanese-like_dom"/>
</dbReference>
<evidence type="ECO:0000313" key="4">
    <source>
        <dbReference type="EMBL" id="SVC43885.1"/>
    </source>
</evidence>
<keyword evidence="2" id="KW-0677">Repeat</keyword>
<dbReference type="SUPFAM" id="SSF52821">
    <property type="entry name" value="Rhodanese/Cell cycle control phosphatase"/>
    <property type="match status" value="1"/>
</dbReference>
<dbReference type="InterPro" id="IPR045078">
    <property type="entry name" value="TST/MPST-like"/>
</dbReference>
<evidence type="ECO:0000256" key="1">
    <source>
        <dbReference type="ARBA" id="ARBA00022679"/>
    </source>
</evidence>
<protein>
    <recommendedName>
        <fullName evidence="3">Rhodanese domain-containing protein</fullName>
    </recommendedName>
</protein>
<dbReference type="InterPro" id="IPR036873">
    <property type="entry name" value="Rhodanese-like_dom_sf"/>
</dbReference>